<dbReference type="OrthoDB" id="4524286at2"/>
<dbReference type="CDD" id="cd18809">
    <property type="entry name" value="SF1_C_RecD"/>
    <property type="match status" value="1"/>
</dbReference>
<protein>
    <submittedName>
        <fullName evidence="3">Conjugative relaxase domain-containing protein</fullName>
    </submittedName>
</protein>
<dbReference type="InterPro" id="IPR014862">
    <property type="entry name" value="TrwC"/>
</dbReference>
<evidence type="ECO:0000313" key="4">
    <source>
        <dbReference type="Proteomes" id="UP000014417"/>
    </source>
</evidence>
<evidence type="ECO:0000256" key="1">
    <source>
        <dbReference type="SAM" id="MobiDB-lite"/>
    </source>
</evidence>
<dbReference type="RefSeq" id="WP_016456400.1">
    <property type="nucleotide sequence ID" value="NZ_KE150269.1"/>
</dbReference>
<evidence type="ECO:0000313" key="3">
    <source>
        <dbReference type="EMBL" id="EPD32018.1"/>
    </source>
</evidence>
<feature type="compositionally biased region" description="Polar residues" evidence="1">
    <location>
        <begin position="383"/>
        <end position="397"/>
    </location>
</feature>
<dbReference type="NCBIfam" id="NF041492">
    <property type="entry name" value="MobF"/>
    <property type="match status" value="1"/>
</dbReference>
<dbReference type="SUPFAM" id="SSF55464">
    <property type="entry name" value="Origin of replication-binding domain, RBD-like"/>
    <property type="match status" value="1"/>
</dbReference>
<dbReference type="InterPro" id="IPR027417">
    <property type="entry name" value="P-loop_NTPase"/>
</dbReference>
<keyword evidence="4" id="KW-1185">Reference proteome</keyword>
<dbReference type="Pfam" id="PF13604">
    <property type="entry name" value="AAA_30"/>
    <property type="match status" value="1"/>
</dbReference>
<sequence>MTASLHKITAGDGYTYLTKNVASDDTHRGRQSLGDYYSTRGETPGVWVGNGLKGFELNARVAGPLGLKNTARAGNHVSEAQMLALFGELRHPDASTISKAAQGKLSNDVEDLLDSTKLGRTPPRFANIETPFTKELNAEYKKWREDNDQADIPSEIRASLRSKIGIKTFTDRYQRSPEEGELESWLAKQSRPPRQPIAGYDVTFSAMKSVSVLWALADKDTTDKITRLHDKAVDEALEHVEKTFLYTREGTNSVRQVQTRGLIGTKFMHRDSRAGDPDLHTHVAIANRVQTADGRWLSIDGREIYRWTVELSEYYNTRLIKHLETELGVEFVPVVKRPGRAPVWEINGIPKDLCEKMSRRRAAIEVRQAQLTSEFKKTHGRIPTSSEQAKLGQQATLETRPAKKEPKTFSEQRTLWHKEATHCLGDKQTINDVLAKTINRNGAEKTPRLALTQSAIDDIAAAVTESVSNKRATWQLQHVLAQAQRELRAYEIKPVNIDKTARLIAEKVTSNAVNLGSTAPKITGLTRSNGTSVYQRADAELFTTREVLQAETDLLTAASTKNFSGLKSFWVEKTIRKHELEGLKLTPSQSRMVTELATSQRGLQLALAPAGTGKTTSMKVLADAWQSAEGTVIGLSHQALAAENLKEAISDDAVCDTITSLTFQLRQPTPLLPEWAQKVNNRTLIIVDEAGMASTKDLALLTKFANERGASVRLIGDDRQLAAIEAGGILRDIAHEHGAVRLTEVMRFTNPTEGDASIGLREGNKNSLGFYTLHNRIHPVAVTNATEDLFNSWLQDTRNGMKSLMLAAGLDDVTELNVAAQNWLAQENKIDLTRTVALHDGTKAGVGDRIITRQNARKLAITSTSFVKNRHHWKVIDVRDDGSLVVQHDDTSRYVRLPSDYVAAHVELGYASTITGAQGLTVDSCHTLIRGRETRALAYVGASRGKESNQLYVAVAGDGDEHEAVFDQSGQLQTAVETLENILEVTGQQKSATTMRNEANDPFIRLQTSIEVLNDAIGQTCLNILGPDTLQNLSVLSDRAAANATQNGTTVQQLSKCEAWPALAGQLAKIAVTGTNPITALQEAIEKRQLAADTKNPSADDAAILYWRLTSKTDEKDEHLIEQIPQVDPKLIVNDQIKQALKDLTQLRETCVSDVEAIRTTAKLWTTNNCPRWAQPLIGTGLVPELAYWRAVCGVPENDLAPLGTTPQIGQSKDKQTWRKQLSKRLADYTNSQRWEKQVPAIITDDPYWPVVALQLTTLTKTYNVLDLEATMLKVKRTALPVDQPEASWV</sequence>
<dbReference type="Proteomes" id="UP000014417">
    <property type="component" value="Unassembled WGS sequence"/>
</dbReference>
<organism evidence="3 4">
    <name type="scientific">Propionimicrobium lymphophilum ACS-093-V-SCH5</name>
    <dbReference type="NCBI Taxonomy" id="883161"/>
    <lineage>
        <taxon>Bacteria</taxon>
        <taxon>Bacillati</taxon>
        <taxon>Actinomycetota</taxon>
        <taxon>Actinomycetes</taxon>
        <taxon>Propionibacteriales</taxon>
        <taxon>Propionibacteriaceae</taxon>
        <taxon>Propionimicrobium</taxon>
    </lineage>
</organism>
<proteinExistence type="predicted"/>
<reference evidence="3 4" key="1">
    <citation type="submission" date="2013-04" db="EMBL/GenBank/DDBJ databases">
        <title>The Genome Sequence of Propionimicrobium lymphophilum ACS-093-V-SCH5.</title>
        <authorList>
            <consortium name="The Broad Institute Genomics Platform"/>
            <person name="Earl A."/>
            <person name="Ward D."/>
            <person name="Feldgarden M."/>
            <person name="Gevers D."/>
            <person name="Saerens B."/>
            <person name="Vaneechoutte M."/>
            <person name="Walker B."/>
            <person name="Young S."/>
            <person name="Zeng Q."/>
            <person name="Gargeya S."/>
            <person name="Fitzgerald M."/>
            <person name="Haas B."/>
            <person name="Abouelleil A."/>
            <person name="Allen A.W."/>
            <person name="Alvarado L."/>
            <person name="Arachchi H.M."/>
            <person name="Berlin A.M."/>
            <person name="Chapman S.B."/>
            <person name="Gainer-Dewar J."/>
            <person name="Goldberg J."/>
            <person name="Griggs A."/>
            <person name="Gujja S."/>
            <person name="Hansen M."/>
            <person name="Howarth C."/>
            <person name="Imamovic A."/>
            <person name="Ireland A."/>
            <person name="Larimer J."/>
            <person name="McCowan C."/>
            <person name="Murphy C."/>
            <person name="Pearson M."/>
            <person name="Poon T.W."/>
            <person name="Priest M."/>
            <person name="Roberts A."/>
            <person name="Saif S."/>
            <person name="Shea T."/>
            <person name="Sisk P."/>
            <person name="Sykes S."/>
            <person name="Wortman J."/>
            <person name="Nusbaum C."/>
            <person name="Birren B."/>
        </authorList>
    </citation>
    <scope>NUCLEOTIDE SEQUENCE [LARGE SCALE GENOMIC DNA]</scope>
    <source>
        <strain evidence="3 4">ACS-093-V-SCH5</strain>
    </source>
</reference>
<dbReference type="EMBL" id="AGZR01000009">
    <property type="protein sequence ID" value="EPD32018.1"/>
    <property type="molecule type" value="Genomic_DNA"/>
</dbReference>
<dbReference type="SUPFAM" id="SSF52540">
    <property type="entry name" value="P-loop containing nucleoside triphosphate hydrolases"/>
    <property type="match status" value="2"/>
</dbReference>
<dbReference type="Gene3D" id="3.40.50.300">
    <property type="entry name" value="P-loop containing nucleotide triphosphate hydrolases"/>
    <property type="match status" value="2"/>
</dbReference>
<accession>S2VWY6</accession>
<feature type="compositionally biased region" description="Basic and acidic residues" evidence="1">
    <location>
        <begin position="400"/>
        <end position="411"/>
    </location>
</feature>
<dbReference type="Pfam" id="PF08751">
    <property type="entry name" value="TrwC"/>
    <property type="match status" value="1"/>
</dbReference>
<dbReference type="STRING" id="883161.HMPREF9306_01580"/>
<feature type="region of interest" description="Disordered" evidence="1">
    <location>
        <begin position="376"/>
        <end position="411"/>
    </location>
</feature>
<name>S2VWY6_9ACTN</name>
<feature type="domain" description="TrwC relaxase" evidence="2">
    <location>
        <begin position="10"/>
        <end position="422"/>
    </location>
</feature>
<dbReference type="Gene3D" id="2.30.30.940">
    <property type="match status" value="1"/>
</dbReference>
<evidence type="ECO:0000259" key="2">
    <source>
        <dbReference type="Pfam" id="PF08751"/>
    </source>
</evidence>
<gene>
    <name evidence="3" type="ORF">HMPREF9306_01580</name>
</gene>
<dbReference type="HOGENOM" id="CLU_001748_1_1_11"/>
<comment type="caution">
    <text evidence="3">The sequence shown here is derived from an EMBL/GenBank/DDBJ whole genome shotgun (WGS) entry which is preliminary data.</text>
</comment>